<dbReference type="Proteomes" id="UP001163823">
    <property type="component" value="Chromosome 5"/>
</dbReference>
<feature type="region of interest" description="Disordered" evidence="11">
    <location>
        <begin position="1"/>
        <end position="109"/>
    </location>
</feature>
<dbReference type="InterPro" id="IPR033809">
    <property type="entry name" value="USP39"/>
</dbReference>
<organism evidence="14 15">
    <name type="scientific">Quillaja saponaria</name>
    <name type="common">Soap bark tree</name>
    <dbReference type="NCBI Taxonomy" id="32244"/>
    <lineage>
        <taxon>Eukaryota</taxon>
        <taxon>Viridiplantae</taxon>
        <taxon>Streptophyta</taxon>
        <taxon>Embryophyta</taxon>
        <taxon>Tracheophyta</taxon>
        <taxon>Spermatophyta</taxon>
        <taxon>Magnoliopsida</taxon>
        <taxon>eudicotyledons</taxon>
        <taxon>Gunneridae</taxon>
        <taxon>Pentapetalae</taxon>
        <taxon>rosids</taxon>
        <taxon>fabids</taxon>
        <taxon>Fabales</taxon>
        <taxon>Quillajaceae</taxon>
        <taxon>Quillaja</taxon>
    </lineage>
</organism>
<evidence type="ECO:0000256" key="11">
    <source>
        <dbReference type="SAM" id="MobiDB-lite"/>
    </source>
</evidence>
<evidence type="ECO:0000256" key="10">
    <source>
        <dbReference type="PROSITE-ProRule" id="PRU00502"/>
    </source>
</evidence>
<dbReference type="InterPro" id="IPR038765">
    <property type="entry name" value="Papain-like_cys_pep_sf"/>
</dbReference>
<keyword evidence="15" id="KW-1185">Reference proteome</keyword>
<dbReference type="PANTHER" id="PTHR21646:SF16">
    <property type="entry name" value="U4_U6.U5 TRI-SNRNP-ASSOCIATED PROTEIN 2"/>
    <property type="match status" value="1"/>
</dbReference>
<dbReference type="EMBL" id="JARAOO010000005">
    <property type="protein sequence ID" value="KAJ7967783.1"/>
    <property type="molecule type" value="Genomic_DNA"/>
</dbReference>
<dbReference type="GO" id="GO:0005681">
    <property type="term" value="C:spliceosomal complex"/>
    <property type="evidence" value="ECO:0007669"/>
    <property type="project" value="UniProtKB-KW"/>
</dbReference>
<dbReference type="PROSITE" id="PS50235">
    <property type="entry name" value="USP_3"/>
    <property type="match status" value="1"/>
</dbReference>
<proteinExistence type="inferred from homology"/>
<evidence type="ECO:0000256" key="3">
    <source>
        <dbReference type="ARBA" id="ARBA00022664"/>
    </source>
</evidence>
<keyword evidence="3" id="KW-0507">mRNA processing</keyword>
<evidence type="ECO:0000313" key="14">
    <source>
        <dbReference type="EMBL" id="KAJ7967783.1"/>
    </source>
</evidence>
<dbReference type="GO" id="GO:0016579">
    <property type="term" value="P:protein deubiquitination"/>
    <property type="evidence" value="ECO:0007669"/>
    <property type="project" value="InterPro"/>
</dbReference>
<dbReference type="PANTHER" id="PTHR21646">
    <property type="entry name" value="UBIQUITIN CARBOXYL-TERMINAL HYDROLASE"/>
    <property type="match status" value="1"/>
</dbReference>
<dbReference type="GO" id="GO:0008270">
    <property type="term" value="F:zinc ion binding"/>
    <property type="evidence" value="ECO:0007669"/>
    <property type="project" value="UniProtKB-KW"/>
</dbReference>
<dbReference type="Gene3D" id="3.90.70.10">
    <property type="entry name" value="Cysteine proteinases"/>
    <property type="match status" value="1"/>
</dbReference>
<feature type="domain" description="UBP-type" evidence="13">
    <location>
        <begin position="114"/>
        <end position="211"/>
    </location>
</feature>
<dbReference type="GO" id="GO:0004843">
    <property type="term" value="F:cysteine-type deubiquitinase activity"/>
    <property type="evidence" value="ECO:0007669"/>
    <property type="project" value="InterPro"/>
</dbReference>
<evidence type="ECO:0000256" key="5">
    <source>
        <dbReference type="ARBA" id="ARBA00022728"/>
    </source>
</evidence>
<dbReference type="PROSITE" id="PS50271">
    <property type="entry name" value="ZF_UBP"/>
    <property type="match status" value="1"/>
</dbReference>
<evidence type="ECO:0000256" key="7">
    <source>
        <dbReference type="ARBA" id="ARBA00022833"/>
    </source>
</evidence>
<dbReference type="KEGG" id="qsa:O6P43_011998"/>
<feature type="region of interest" description="Disordered" evidence="11">
    <location>
        <begin position="370"/>
        <end position="389"/>
    </location>
</feature>
<feature type="compositionally biased region" description="Basic and acidic residues" evidence="11">
    <location>
        <begin position="370"/>
        <end position="388"/>
    </location>
</feature>
<dbReference type="FunFam" id="3.30.40.10:FF:000068">
    <property type="entry name" value="U4/U6.U5 tri-snRNP-associated protein 2"/>
    <property type="match status" value="1"/>
</dbReference>
<evidence type="ECO:0000259" key="12">
    <source>
        <dbReference type="PROSITE" id="PS50235"/>
    </source>
</evidence>
<keyword evidence="9" id="KW-0539">Nucleus</keyword>
<comment type="caution">
    <text evidence="14">The sequence shown here is derived from an EMBL/GenBank/DDBJ whole genome shotgun (WGS) entry which is preliminary data.</text>
</comment>
<dbReference type="SMART" id="SM00290">
    <property type="entry name" value="ZnF_UBP"/>
    <property type="match status" value="1"/>
</dbReference>
<evidence type="ECO:0000256" key="6">
    <source>
        <dbReference type="ARBA" id="ARBA00022771"/>
    </source>
</evidence>
<dbReference type="Gene3D" id="3.30.40.10">
    <property type="entry name" value="Zinc/RING finger domain, C3HC4 (zinc finger)"/>
    <property type="match status" value="1"/>
</dbReference>
<feature type="compositionally biased region" description="Acidic residues" evidence="11">
    <location>
        <begin position="50"/>
        <end position="59"/>
    </location>
</feature>
<protein>
    <submittedName>
        <fullName evidence="14">U4/U6.U5 tri-snRNP-associated protein 2</fullName>
    </submittedName>
</protein>
<feature type="domain" description="USP" evidence="12">
    <location>
        <begin position="236"/>
        <end position="570"/>
    </location>
</feature>
<dbReference type="InterPro" id="IPR001394">
    <property type="entry name" value="Peptidase_C19_UCH"/>
</dbReference>
<dbReference type="InterPro" id="IPR028889">
    <property type="entry name" value="USP"/>
</dbReference>
<keyword evidence="7" id="KW-0862">Zinc</keyword>
<keyword evidence="4" id="KW-0479">Metal-binding</keyword>
<keyword evidence="8" id="KW-0508">mRNA splicing</keyword>
<evidence type="ECO:0000256" key="9">
    <source>
        <dbReference type="ARBA" id="ARBA00023242"/>
    </source>
</evidence>
<dbReference type="SUPFAM" id="SSF57850">
    <property type="entry name" value="RING/U-box"/>
    <property type="match status" value="1"/>
</dbReference>
<dbReference type="Pfam" id="PF02148">
    <property type="entry name" value="zf-UBP"/>
    <property type="match status" value="1"/>
</dbReference>
<accession>A0AAD7PTX2</accession>
<dbReference type="GO" id="GO:0000245">
    <property type="term" value="P:spliceosomal complex assembly"/>
    <property type="evidence" value="ECO:0007669"/>
    <property type="project" value="InterPro"/>
</dbReference>
<reference evidence="14" key="1">
    <citation type="journal article" date="2023" name="Science">
        <title>Elucidation of the pathway for biosynthesis of saponin adjuvants from the soapbark tree.</title>
        <authorList>
            <person name="Reed J."/>
            <person name="Orme A."/>
            <person name="El-Demerdash A."/>
            <person name="Owen C."/>
            <person name="Martin L.B.B."/>
            <person name="Misra R.C."/>
            <person name="Kikuchi S."/>
            <person name="Rejzek M."/>
            <person name="Martin A.C."/>
            <person name="Harkess A."/>
            <person name="Leebens-Mack J."/>
            <person name="Louveau T."/>
            <person name="Stephenson M.J."/>
            <person name="Osbourn A."/>
        </authorList>
    </citation>
    <scope>NUCLEOTIDE SEQUENCE</scope>
    <source>
        <strain evidence="14">S10</strain>
    </source>
</reference>
<evidence type="ECO:0000256" key="8">
    <source>
        <dbReference type="ARBA" id="ARBA00023187"/>
    </source>
</evidence>
<evidence type="ECO:0000259" key="13">
    <source>
        <dbReference type="PROSITE" id="PS50271"/>
    </source>
</evidence>
<evidence type="ECO:0000256" key="1">
    <source>
        <dbReference type="ARBA" id="ARBA00004123"/>
    </source>
</evidence>
<comment type="similarity">
    <text evidence="2">Belongs to the peptidase C19 family.</text>
</comment>
<dbReference type="SUPFAM" id="SSF54001">
    <property type="entry name" value="Cysteine proteinases"/>
    <property type="match status" value="1"/>
</dbReference>
<dbReference type="Pfam" id="PF00443">
    <property type="entry name" value="UCH"/>
    <property type="match status" value="1"/>
</dbReference>
<gene>
    <name evidence="14" type="ORF">O6P43_011998</name>
</gene>
<dbReference type="CDD" id="cd02669">
    <property type="entry name" value="Peptidase_C19M"/>
    <property type="match status" value="1"/>
</dbReference>
<name>A0AAD7PTX2_QUISA</name>
<keyword evidence="6 10" id="KW-0863">Zinc-finger</keyword>
<keyword evidence="5" id="KW-0747">Spliceosome</keyword>
<evidence type="ECO:0000313" key="15">
    <source>
        <dbReference type="Proteomes" id="UP001163823"/>
    </source>
</evidence>
<dbReference type="InterPro" id="IPR001607">
    <property type="entry name" value="Znf_UBP"/>
</dbReference>
<dbReference type="AlphaFoldDB" id="A0AAD7PTX2"/>
<comment type="subcellular location">
    <subcellularLocation>
        <location evidence="1">Nucleus</location>
    </subcellularLocation>
</comment>
<dbReference type="InterPro" id="IPR050185">
    <property type="entry name" value="Ub_carboxyl-term_hydrolase"/>
</dbReference>
<sequence length="571" mass="66250">MTSKREANDGMEEEEFNPNSKRQKLLEESSPSPPPVSIANPLSGLANNYGDDDEEEDDERRELDNGRERDEVDRNQQNGHGLVEKNEQTELSDSDDNEQPFGQGRHNRQMEVRRDCPYLDTVNRQVLDFDFEKFCSVSLSNLNVYACLVCGKYFQGRGKNSHAYTHSLEAGHHVYINLRTEKVYCLPDGYEINDPSLDDIRHVLNPRVTREQVEQLDKNKQWSRALDGSDYLPGMVGLNNIKETDFVNVTIQSLMRVTPLRNFFLIPENYKHCKSPLVHRFGELTRKIWHARNFKGQVSPHEFLQAVMKASKKRFRIGAQSDPVEFMSWLLNTLHADLRTSKNNRSIIYKCFQGELEVVKEIPNKVITEKKETSNDQKSTEKVADGGTEHGAVVTETSRMPFLMLGLDLPPPPLFKDVMEKNIIPQVPLFNILNKFDGKTITEVVRPHIARMRYCVTRLPPYLILHMRRFTKNNFFVEKNPTLVNFPVKNLELKDYIPLPAPKENERFRSKYDLIANIVHDGKPGEGFYRVFVQRKSEELWYEMQDLHVSETLPQMVALSEAYMQIYEQHQ</sequence>
<evidence type="ECO:0000256" key="4">
    <source>
        <dbReference type="ARBA" id="ARBA00022723"/>
    </source>
</evidence>
<dbReference type="InterPro" id="IPR013083">
    <property type="entry name" value="Znf_RING/FYVE/PHD"/>
</dbReference>
<feature type="compositionally biased region" description="Basic and acidic residues" evidence="11">
    <location>
        <begin position="60"/>
        <end position="74"/>
    </location>
</feature>
<evidence type="ECO:0000256" key="2">
    <source>
        <dbReference type="ARBA" id="ARBA00009085"/>
    </source>
</evidence>